<dbReference type="InterPro" id="IPR036250">
    <property type="entry name" value="AcylCo_DH-like_C"/>
</dbReference>
<dbReference type="Gene3D" id="2.40.110.10">
    <property type="entry name" value="Butyryl-CoA Dehydrogenase, subunit A, domain 2"/>
    <property type="match status" value="1"/>
</dbReference>
<evidence type="ECO:0000259" key="3">
    <source>
        <dbReference type="Pfam" id="PF08028"/>
    </source>
</evidence>
<dbReference type="AlphaFoldDB" id="A0A8J3PHG7"/>
<dbReference type="Gene3D" id="1.10.540.10">
    <property type="entry name" value="Acyl-CoA dehydrogenase/oxidase, N-terminal domain"/>
    <property type="match status" value="1"/>
</dbReference>
<dbReference type="InterPro" id="IPR009100">
    <property type="entry name" value="AcylCoA_DH/oxidase_NM_dom_sf"/>
</dbReference>
<dbReference type="PANTHER" id="PTHR43884:SF12">
    <property type="entry name" value="ISOVALERYL-COA DEHYDROGENASE, MITOCHONDRIAL-RELATED"/>
    <property type="match status" value="1"/>
</dbReference>
<dbReference type="PANTHER" id="PTHR43884">
    <property type="entry name" value="ACYL-COA DEHYDROGENASE"/>
    <property type="match status" value="1"/>
</dbReference>
<evidence type="ECO:0000313" key="4">
    <source>
        <dbReference type="EMBL" id="GIG15326.1"/>
    </source>
</evidence>
<comment type="caution">
    <text evidence="4">The sequence shown here is derived from an EMBL/GenBank/DDBJ whole genome shotgun (WGS) entry which is preliminary data.</text>
</comment>
<keyword evidence="1" id="KW-0560">Oxidoreductase</keyword>
<name>A0A8J3PHG7_9ACTN</name>
<dbReference type="GO" id="GO:0050660">
    <property type="term" value="F:flavin adenine dinucleotide binding"/>
    <property type="evidence" value="ECO:0007669"/>
    <property type="project" value="InterPro"/>
</dbReference>
<organism evidence="4 5">
    <name type="scientific">Catellatospora methionotrophica</name>
    <dbReference type="NCBI Taxonomy" id="121620"/>
    <lineage>
        <taxon>Bacteria</taxon>
        <taxon>Bacillati</taxon>
        <taxon>Actinomycetota</taxon>
        <taxon>Actinomycetes</taxon>
        <taxon>Micromonosporales</taxon>
        <taxon>Micromonosporaceae</taxon>
        <taxon>Catellatospora</taxon>
    </lineage>
</organism>
<evidence type="ECO:0000313" key="5">
    <source>
        <dbReference type="Proteomes" id="UP000660339"/>
    </source>
</evidence>
<dbReference type="SUPFAM" id="SSF56645">
    <property type="entry name" value="Acyl-CoA dehydrogenase NM domain-like"/>
    <property type="match status" value="1"/>
</dbReference>
<protein>
    <submittedName>
        <fullName evidence="4">Acyl-CoA dehydrogenase</fullName>
    </submittedName>
</protein>
<feature type="domain" description="Acyl-CoA dehydrogenase C-terminal" evidence="3">
    <location>
        <begin position="241"/>
        <end position="372"/>
    </location>
</feature>
<dbReference type="RefSeq" id="WP_166379754.1">
    <property type="nucleotide sequence ID" value="NZ_BAAATT010000005.1"/>
</dbReference>
<feature type="domain" description="Acyl-CoA dehydrogenase/oxidase N-terminal" evidence="2">
    <location>
        <begin position="27"/>
        <end position="106"/>
    </location>
</feature>
<dbReference type="GO" id="GO:0003995">
    <property type="term" value="F:acyl-CoA dehydrogenase activity"/>
    <property type="evidence" value="ECO:0007669"/>
    <property type="project" value="TreeGrafter"/>
</dbReference>
<dbReference type="Pfam" id="PF02771">
    <property type="entry name" value="Acyl-CoA_dh_N"/>
    <property type="match status" value="1"/>
</dbReference>
<evidence type="ECO:0000256" key="1">
    <source>
        <dbReference type="ARBA" id="ARBA00023002"/>
    </source>
</evidence>
<dbReference type="InterPro" id="IPR013786">
    <property type="entry name" value="AcylCoA_DH/ox_N"/>
</dbReference>
<sequence length="394" mass="42705">MSITAAPPRNELVERVTRLQPLLRAHALWTEENRRLHPESIEALADAGVFRMRVPARYGGLESDAATMVAVGAAVGQGESSTAWNVGVWFTCTWMACMFADEVQDEVFATPDVRVCGVLSPTAVAEPRNGGYVVNGSWHFVSGALHSQWQVIVAMAPAPDGVQQMPVLAMVPMADLEIQDDWRTAGLRGTGSVTTVANDVFVPAARVLPVPLVLQEQYASQLNAASPVFRAPLMPVGCASFVGSAVGIARSAMDNFLERLPGRKITYTDYESQRHAPLTHLQLAQASLLIDEADFHARRIADLLDGKDASGDTWTIEERVRTRASTGRAFQLVKSAVDILNTASGGSSVFSTVPMQRIERDVQTMNLHALMHPNTTAEVYGRVLCDLAPNTPFI</sequence>
<proteinExistence type="predicted"/>
<dbReference type="InterPro" id="IPR037069">
    <property type="entry name" value="AcylCoA_DH/ox_N_sf"/>
</dbReference>
<dbReference type="SUPFAM" id="SSF47203">
    <property type="entry name" value="Acyl-CoA dehydrogenase C-terminal domain-like"/>
    <property type="match status" value="1"/>
</dbReference>
<keyword evidence="5" id="KW-1185">Reference proteome</keyword>
<evidence type="ECO:0000259" key="2">
    <source>
        <dbReference type="Pfam" id="PF02771"/>
    </source>
</evidence>
<dbReference type="Proteomes" id="UP000660339">
    <property type="component" value="Unassembled WGS sequence"/>
</dbReference>
<dbReference type="EMBL" id="BONJ01000020">
    <property type="protein sequence ID" value="GIG15326.1"/>
    <property type="molecule type" value="Genomic_DNA"/>
</dbReference>
<gene>
    <name evidence="4" type="ORF">Cme02nite_36580</name>
</gene>
<accession>A0A8J3PHG7</accession>
<dbReference type="PIRSF" id="PIRSF016578">
    <property type="entry name" value="HsaA"/>
    <property type="match status" value="1"/>
</dbReference>
<dbReference type="Gene3D" id="1.20.140.10">
    <property type="entry name" value="Butyryl-CoA Dehydrogenase, subunit A, domain 3"/>
    <property type="match status" value="1"/>
</dbReference>
<dbReference type="InterPro" id="IPR013107">
    <property type="entry name" value="Acyl-CoA_DH_C"/>
</dbReference>
<reference evidence="4" key="1">
    <citation type="submission" date="2021-01" db="EMBL/GenBank/DDBJ databases">
        <title>Whole genome shotgun sequence of Catellatospora methionotrophica NBRC 14553.</title>
        <authorList>
            <person name="Komaki H."/>
            <person name="Tamura T."/>
        </authorList>
    </citation>
    <scope>NUCLEOTIDE SEQUENCE</scope>
    <source>
        <strain evidence="4">NBRC 14553</strain>
    </source>
</reference>
<dbReference type="InterPro" id="IPR046373">
    <property type="entry name" value="Acyl-CoA_Oxase/DH_mid-dom_sf"/>
</dbReference>
<dbReference type="Pfam" id="PF08028">
    <property type="entry name" value="Acyl-CoA_dh_2"/>
    <property type="match status" value="1"/>
</dbReference>